<evidence type="ECO:0000259" key="2">
    <source>
        <dbReference type="Pfam" id="PF07510"/>
    </source>
</evidence>
<reference evidence="4 5" key="1">
    <citation type="submission" date="2021-05" db="EMBL/GenBank/DDBJ databases">
        <title>Novel species in genus Cellulomonas.</title>
        <authorList>
            <person name="Zhang G."/>
        </authorList>
    </citation>
    <scope>NUCLEOTIDE SEQUENCE [LARGE SCALE GENOMIC DNA]</scope>
    <source>
        <strain evidence="5">zg-ZUI222</strain>
    </source>
</reference>
<gene>
    <name evidence="4" type="ORF">KG103_02575</name>
</gene>
<dbReference type="Pfam" id="PF03235">
    <property type="entry name" value="GmrSD_N"/>
    <property type="match status" value="1"/>
</dbReference>
<evidence type="ECO:0000259" key="1">
    <source>
        <dbReference type="Pfam" id="PF03235"/>
    </source>
</evidence>
<dbReference type="InterPro" id="IPR004919">
    <property type="entry name" value="GmrSD_N"/>
</dbReference>
<feature type="domain" description="GmrSD restriction endonucleases N-terminal" evidence="1">
    <location>
        <begin position="10"/>
        <end position="243"/>
    </location>
</feature>
<dbReference type="EMBL" id="CP074405">
    <property type="protein sequence ID" value="QVI62843.1"/>
    <property type="molecule type" value="Genomic_DNA"/>
</dbReference>
<dbReference type="Pfam" id="PF19980">
    <property type="entry name" value="DUF6416"/>
    <property type="match status" value="1"/>
</dbReference>
<accession>A0ABX8D5X1</accession>
<feature type="domain" description="GmrSD restriction endonucleases C-terminal" evidence="2">
    <location>
        <begin position="445"/>
        <end position="589"/>
    </location>
</feature>
<protein>
    <submittedName>
        <fullName evidence="4">DUF4357 domain-containing protein</fullName>
    </submittedName>
</protein>
<dbReference type="Pfam" id="PF18755">
    <property type="entry name" value="RAMA"/>
    <property type="match status" value="1"/>
</dbReference>
<dbReference type="PANTHER" id="PTHR35149:SF1">
    <property type="entry name" value="DUF5655 DOMAIN-CONTAINING PROTEIN"/>
    <property type="match status" value="1"/>
</dbReference>
<dbReference type="Proteomes" id="UP000677804">
    <property type="component" value="Chromosome"/>
</dbReference>
<dbReference type="InterPro" id="IPR040843">
    <property type="entry name" value="RAMA"/>
</dbReference>
<dbReference type="InterPro" id="IPR011089">
    <property type="entry name" value="GmrSD_C"/>
</dbReference>
<dbReference type="PANTHER" id="PTHR35149">
    <property type="entry name" value="SLL5132 PROTEIN"/>
    <property type="match status" value="1"/>
</dbReference>
<evidence type="ECO:0000259" key="3">
    <source>
        <dbReference type="Pfam" id="PF18755"/>
    </source>
</evidence>
<dbReference type="InterPro" id="IPR046301">
    <property type="entry name" value="DUF6416"/>
</dbReference>
<organism evidence="4 5">
    <name type="scientific">Cellulomonas wangleii</name>
    <dbReference type="NCBI Taxonomy" id="2816956"/>
    <lineage>
        <taxon>Bacteria</taxon>
        <taxon>Bacillati</taxon>
        <taxon>Actinomycetota</taxon>
        <taxon>Actinomycetes</taxon>
        <taxon>Micrococcales</taxon>
        <taxon>Cellulomonadaceae</taxon>
        <taxon>Cellulomonas</taxon>
    </lineage>
</organism>
<name>A0ABX8D5X1_9CELL</name>
<feature type="domain" description="RAMA" evidence="3">
    <location>
        <begin position="614"/>
        <end position="698"/>
    </location>
</feature>
<dbReference type="RefSeq" id="WP_207340324.1">
    <property type="nucleotide sequence ID" value="NZ_CP074405.1"/>
</dbReference>
<evidence type="ECO:0000313" key="5">
    <source>
        <dbReference type="Proteomes" id="UP000677804"/>
    </source>
</evidence>
<keyword evidence="5" id="KW-1185">Reference proteome</keyword>
<sequence>MDTKVRTPLEIFNLPQHLVVPLFQRPYVWDEEEQWQPLWQDIERTANLRLRDPYATGTHFLGAVVLQAHEGATGVVQAANVIDGQQRLTTLQIILDATAAVYEERGFDRLAKQLTSMTHNGADFVPDPADQLKLRHTNDDRAAYDEVMNAEPPIEYGALRHGASKIARAHAFFVGQVQGWLLAESDRSTVEERAETLATVLKQGLQLVVIDLRASEDSQEIFETLNARGTPLTAADLVKNFVFQRLDAEGADTEKVYKEVWPFRTRFWDAEVPVGRESMTRSSVFLNQWLVSRTAEPVSTKQTFTLFKHYAEHLATQKMSELLATIKAQADLYERWTLAADDPDRQLTVVEMCVYRLRAMGTEVLKPILIWLHEPGRDLPQSVIDDVVTAMESWLVRRMLLRLPLAGASRLIADVIRVHRSTPADELAASVSAYLSRLRVLSTYWPGDVEVRRSLQTEPAYKRFSRSRLRMVLEAVEDDLRSTHDVGCVPRRGYPLEHLLPQSWKSHWPVDGLAAEIERNEHVHRLGNLTLLTASLNSAVSNGPWLGSAGKREKLATYDVLLLNRDVRSAGADGWDEKHIDERTERLVDAIVRIWPVPAGHVGEVDDARPEEEAWVEVRHLIAAGLLRPGTVLAGRPGKYGSASATITDDGSVVVDDDMTFESLSAAARHVRGGMTNGWMFWHLSDGRRVADVRETYRGHATSPGASTLRPWSPETDADDATDFWNGLTTEAQALFGHLIDSSPAPVSAPELAALLGVDVRAVAGLLAWPGRTARSMGRQLPSRWIDGVPSRYWMDESTAELFSSVRSSVDGYGASIDLT</sequence>
<proteinExistence type="predicted"/>
<dbReference type="Pfam" id="PF07510">
    <property type="entry name" value="GmrSD_C"/>
    <property type="match status" value="1"/>
</dbReference>
<evidence type="ECO:0000313" key="4">
    <source>
        <dbReference type="EMBL" id="QVI62843.1"/>
    </source>
</evidence>